<dbReference type="OrthoDB" id="821958at2"/>
<evidence type="ECO:0000313" key="2">
    <source>
        <dbReference type="Proteomes" id="UP000199421"/>
    </source>
</evidence>
<keyword evidence="2" id="KW-1185">Reference proteome</keyword>
<evidence type="ECO:0000313" key="1">
    <source>
        <dbReference type="EMBL" id="SEL49415.1"/>
    </source>
</evidence>
<dbReference type="EMBL" id="FOAF01000002">
    <property type="protein sequence ID" value="SEL49415.1"/>
    <property type="molecule type" value="Genomic_DNA"/>
</dbReference>
<dbReference type="InterPro" id="IPR046233">
    <property type="entry name" value="DUF6266"/>
</dbReference>
<dbReference type="Proteomes" id="UP000199421">
    <property type="component" value="Unassembled WGS sequence"/>
</dbReference>
<reference evidence="2" key="1">
    <citation type="submission" date="2016-10" db="EMBL/GenBank/DDBJ databases">
        <authorList>
            <person name="Varghese N."/>
            <person name="Submissions S."/>
        </authorList>
    </citation>
    <scope>NUCLEOTIDE SEQUENCE [LARGE SCALE GENOMIC DNA]</scope>
    <source>
        <strain evidence="2">DSM 18733</strain>
    </source>
</reference>
<gene>
    <name evidence="1" type="ORF">SAMN05661044_02662</name>
</gene>
<protein>
    <submittedName>
        <fullName evidence="1">Uncharacterized protein</fullName>
    </submittedName>
</protein>
<dbReference type="RefSeq" id="WP_093325005.1">
    <property type="nucleotide sequence ID" value="NZ_FOAF01000002.1"/>
</dbReference>
<proteinExistence type="predicted"/>
<dbReference type="STRING" id="407022.SAMN05661044_02662"/>
<sequence length="216" mass="24143">MATAKNGINGPFSGKIGSVVGYMWKGRPVMRAMPKKTKKKPSISQLANRQRMAVTQRFLKHIVLILRKGFAEIADEKNITPYMAATSYNKLHAISGEYPNIIFNPALAKISMGGLPGVENAQMTKTEEGLLFNWEDNQYTKGADDKDRILIVAYDPAPPLFHYIVGGAYRADKEEFLSMKNMPSGVYEIYMAFITLEGDKTSDSIHIGTITWEEEN</sequence>
<organism evidence="1 2">
    <name type="scientific">Olivibacter domesticus</name>
    <name type="common">Pseudosphingobacterium domesticum</name>
    <dbReference type="NCBI Taxonomy" id="407022"/>
    <lineage>
        <taxon>Bacteria</taxon>
        <taxon>Pseudomonadati</taxon>
        <taxon>Bacteroidota</taxon>
        <taxon>Sphingobacteriia</taxon>
        <taxon>Sphingobacteriales</taxon>
        <taxon>Sphingobacteriaceae</taxon>
        <taxon>Olivibacter</taxon>
    </lineage>
</organism>
<name>A0A1H7QP77_OLID1</name>
<accession>A0A1H7QP77</accession>
<dbReference type="Pfam" id="PF19781">
    <property type="entry name" value="DUF6266"/>
    <property type="match status" value="1"/>
</dbReference>
<dbReference type="AlphaFoldDB" id="A0A1H7QP77"/>